<feature type="coiled-coil region" evidence="1">
    <location>
        <begin position="837"/>
        <end position="884"/>
    </location>
</feature>
<feature type="region of interest" description="Disordered" evidence="2">
    <location>
        <begin position="33"/>
        <end position="54"/>
    </location>
</feature>
<name>A0A9D4THA8_CHLVU</name>
<feature type="region of interest" description="Disordered" evidence="2">
    <location>
        <begin position="434"/>
        <end position="717"/>
    </location>
</feature>
<feature type="region of interest" description="Disordered" evidence="2">
    <location>
        <begin position="775"/>
        <end position="796"/>
    </location>
</feature>
<dbReference type="Proteomes" id="UP001055712">
    <property type="component" value="Unassembled WGS sequence"/>
</dbReference>
<feature type="compositionally biased region" description="Low complexity" evidence="2">
    <location>
        <begin position="925"/>
        <end position="934"/>
    </location>
</feature>
<feature type="compositionally biased region" description="Pro residues" evidence="2">
    <location>
        <begin position="778"/>
        <end position="787"/>
    </location>
</feature>
<feature type="region of interest" description="Disordered" evidence="2">
    <location>
        <begin position="729"/>
        <end position="758"/>
    </location>
</feature>
<feature type="compositionally biased region" description="Polar residues" evidence="2">
    <location>
        <begin position="574"/>
        <end position="586"/>
    </location>
</feature>
<proteinExistence type="predicted"/>
<feature type="compositionally biased region" description="Low complexity" evidence="2">
    <location>
        <begin position="739"/>
        <end position="748"/>
    </location>
</feature>
<feature type="compositionally biased region" description="Polar residues" evidence="2">
    <location>
        <begin position="368"/>
        <end position="378"/>
    </location>
</feature>
<reference evidence="3" key="1">
    <citation type="journal article" date="2019" name="Plant J.">
        <title>Chlorella vulgaris genome assembly and annotation reveals the molecular basis for metabolic acclimation to high light conditions.</title>
        <authorList>
            <person name="Cecchin M."/>
            <person name="Marcolungo L."/>
            <person name="Rossato M."/>
            <person name="Girolomoni L."/>
            <person name="Cosentino E."/>
            <person name="Cuine S."/>
            <person name="Li-Beisson Y."/>
            <person name="Delledonne M."/>
            <person name="Ballottari M."/>
        </authorList>
    </citation>
    <scope>NUCLEOTIDE SEQUENCE</scope>
    <source>
        <strain evidence="3">211/11P</strain>
    </source>
</reference>
<feature type="region of interest" description="Disordered" evidence="2">
    <location>
        <begin position="332"/>
        <end position="405"/>
    </location>
</feature>
<feature type="region of interest" description="Disordered" evidence="2">
    <location>
        <begin position="1"/>
        <end position="20"/>
    </location>
</feature>
<feature type="region of interest" description="Disordered" evidence="2">
    <location>
        <begin position="1246"/>
        <end position="1275"/>
    </location>
</feature>
<evidence type="ECO:0000256" key="2">
    <source>
        <dbReference type="SAM" id="MobiDB-lite"/>
    </source>
</evidence>
<feature type="compositionally biased region" description="Low complexity" evidence="2">
    <location>
        <begin position="686"/>
        <end position="701"/>
    </location>
</feature>
<feature type="region of interest" description="Disordered" evidence="2">
    <location>
        <begin position="917"/>
        <end position="937"/>
    </location>
</feature>
<feature type="region of interest" description="Disordered" evidence="2">
    <location>
        <begin position="1051"/>
        <end position="1137"/>
    </location>
</feature>
<sequence length="1326" mass="138751">MASCIEPASPSLRSVPAGVTSVAPEVSAGELGLLPDSLADSPADSVLDAGSAGGTASDLDQRLVGGAASHSALRASAASSAASSTAAATEAAACAALRESLASSGAGEVDEGAVWEQEGPFVSPSAASAALSVGLQAEGQAAHTGLSSALLAGAADVGASADSTAASSDSCAAAADVGGETPAAAAPAAAAVGRAEAVDAQWPVQALCGASTPAAFGAYAAPSAGGPAACSADGVEGDEEVPLRDALSVAEASLPDASAVAAAPFASSAGLCGRAPGSLFGVGFNSGAAAASPCFALPSAYSPIEQGSHAWVSAAPKGMLFQGLAAAAASGSALEVEGEEHEEHEEETQEGRLPGSLIAQRDWRQRSDSPQWQQSTPGQAGDAVVAAGSTPPPPVRRSTNPLFSPSPLRRALLAAQQAASQQLLQEQEAAVSPEAAVAPAAAGAAQQSPALEEQEEQMEGELEELESLEERQEEEVSSAGDSQQDHSAAATLACDAELHTEPLSQDTSGAFATARSGQSGSDGGGGAGEQALVGGAVEGEEEQDVELASPCSVSPRRSPPRFSGIFTPTADDMTLQQGAAASQLRQRSPRVAGSALRGAAGGSGEAGVEGKAAGWQPYGQWEQQKSRLLQQGLHERSGSDIPAAWGQQALLGRTEAEQDTTEEVRQQGQQDKEEQEEGHQLQEAAGSRSTGQLGSSSSSTRHGPRAHRSAVPAPATLGLAASHLLPASGTVPAFPATAQQHRQQRQQQVSTASGLSTPQKAAALAAFGVVAAEVAESPVPPPVPPSPVQYSPESQRYRQHAVQATHTQQLSVQQLSVGAPAAVEVLEVPEQQYSPGSQRYRQQAQQAAQAIASMQLRRVISEQEQLLIQQAEEAAQELEAAQQMHLTPTSRYHPPQHQDLQQQAAVSPMAATPAGTVVGSGGGSARSAPAQSVQRRQEEERAAAVAAVVGACLTEAEQMAPLPALQALRGSLALTQGGGWDLGQQQQVHGILGQLEEGFRELQQLAEGEGEARFKLEQRVFALQQQVKDLDKAADDADTLKLELMEARREVQGLQQEHRHRQDLRQRGLADTPQPRQQQQRQQRDDEAEGQRAAATAAVVVQHGRDRERRWQQREEEEEQRDAAERSHQHERLALEGRQLQMLRRQAQQYELREREERLQQEEEAAAAARRRQEHEQQLQQRRRQASVHPYDALFHPNATQRVVEGQAQHLGSRHRQVLPPTAAAAVEAVRQPPQMHRQYATIGGTMDRTAGGATQYGQYDRHSDRRTAQPQQTPIQRAAVVMDARLFSPLGAGAALLTREQQQEQRRAALVASQAAERPYYRTIG</sequence>
<gene>
    <name evidence="3" type="ORF">D9Q98_009117</name>
</gene>
<feature type="compositionally biased region" description="Acidic residues" evidence="2">
    <location>
        <begin position="336"/>
        <end position="348"/>
    </location>
</feature>
<feature type="compositionally biased region" description="Low complexity" evidence="2">
    <location>
        <begin position="546"/>
        <end position="556"/>
    </location>
</feature>
<feature type="compositionally biased region" description="Low complexity" evidence="2">
    <location>
        <begin position="434"/>
        <end position="451"/>
    </location>
</feature>
<evidence type="ECO:0000313" key="3">
    <source>
        <dbReference type="EMBL" id="KAI3425353.1"/>
    </source>
</evidence>
<keyword evidence="4" id="KW-1185">Reference proteome</keyword>
<evidence type="ECO:0000256" key="1">
    <source>
        <dbReference type="SAM" id="Coils"/>
    </source>
</evidence>
<feature type="region of interest" description="Disordered" evidence="2">
    <location>
        <begin position="1156"/>
        <end position="1186"/>
    </location>
</feature>
<feature type="compositionally biased region" description="Acidic residues" evidence="2">
    <location>
        <begin position="452"/>
        <end position="476"/>
    </location>
</feature>
<comment type="caution">
    <text evidence="3">The sequence shown here is derived from an EMBL/GenBank/DDBJ whole genome shotgun (WGS) entry which is preliminary data.</text>
</comment>
<keyword evidence="1" id="KW-0175">Coiled coil</keyword>
<feature type="compositionally biased region" description="Polar residues" evidence="2">
    <location>
        <begin position="749"/>
        <end position="758"/>
    </location>
</feature>
<evidence type="ECO:0000313" key="4">
    <source>
        <dbReference type="Proteomes" id="UP001055712"/>
    </source>
</evidence>
<accession>A0A9D4THA8</accession>
<organism evidence="3 4">
    <name type="scientific">Chlorella vulgaris</name>
    <name type="common">Green alga</name>
    <dbReference type="NCBI Taxonomy" id="3077"/>
    <lineage>
        <taxon>Eukaryota</taxon>
        <taxon>Viridiplantae</taxon>
        <taxon>Chlorophyta</taxon>
        <taxon>core chlorophytes</taxon>
        <taxon>Trebouxiophyceae</taxon>
        <taxon>Chlorellales</taxon>
        <taxon>Chlorellaceae</taxon>
        <taxon>Chlorella clade</taxon>
        <taxon>Chlorella</taxon>
    </lineage>
</organism>
<protein>
    <submittedName>
        <fullName evidence="3">Uncharacterized protein</fullName>
    </submittedName>
</protein>
<dbReference type="EMBL" id="SIDB01000012">
    <property type="protein sequence ID" value="KAI3425353.1"/>
    <property type="molecule type" value="Genomic_DNA"/>
</dbReference>
<feature type="compositionally biased region" description="Basic and acidic residues" evidence="2">
    <location>
        <begin position="1121"/>
        <end position="1135"/>
    </location>
</feature>
<reference evidence="3" key="2">
    <citation type="submission" date="2020-11" db="EMBL/GenBank/DDBJ databases">
        <authorList>
            <person name="Cecchin M."/>
            <person name="Marcolungo L."/>
            <person name="Rossato M."/>
            <person name="Girolomoni L."/>
            <person name="Cosentino E."/>
            <person name="Cuine S."/>
            <person name="Li-Beisson Y."/>
            <person name="Delledonne M."/>
            <person name="Ballottari M."/>
        </authorList>
    </citation>
    <scope>NUCLEOTIDE SEQUENCE</scope>
    <source>
        <strain evidence="3">211/11P</strain>
        <tissue evidence="3">Whole cell</tissue>
    </source>
</reference>
<feature type="compositionally biased region" description="Basic and acidic residues" evidence="2">
    <location>
        <begin position="1103"/>
        <end position="1114"/>
    </location>
</feature>